<evidence type="ECO:0000313" key="6">
    <source>
        <dbReference type="EMBL" id="TXL71306.1"/>
    </source>
</evidence>
<proteinExistence type="predicted"/>
<dbReference type="InterPro" id="IPR007667">
    <property type="entry name" value="Hypoxia_induced_domain"/>
</dbReference>
<evidence type="ECO:0000256" key="2">
    <source>
        <dbReference type="ARBA" id="ARBA00022989"/>
    </source>
</evidence>
<feature type="transmembrane region" description="Helical" evidence="4">
    <location>
        <begin position="6"/>
        <end position="27"/>
    </location>
</feature>
<dbReference type="PROSITE" id="PS51503">
    <property type="entry name" value="HIG1"/>
    <property type="match status" value="1"/>
</dbReference>
<dbReference type="RefSeq" id="WP_147850794.1">
    <property type="nucleotide sequence ID" value="NZ_VDUZ01000045.1"/>
</dbReference>
<dbReference type="AlphaFoldDB" id="A0A5C8PCT0"/>
<reference evidence="6 7" key="1">
    <citation type="submission" date="2019-06" db="EMBL/GenBank/DDBJ databases">
        <title>New taxonomy in bacterial strain CC-CFT640, isolated from vineyard.</title>
        <authorList>
            <person name="Lin S.-Y."/>
            <person name="Tsai C.-F."/>
            <person name="Young C.-C."/>
        </authorList>
    </citation>
    <scope>NUCLEOTIDE SEQUENCE [LARGE SCALE GENOMIC DNA]</scope>
    <source>
        <strain evidence="6 7">CC-CFT640</strain>
    </source>
</reference>
<evidence type="ECO:0000256" key="1">
    <source>
        <dbReference type="ARBA" id="ARBA00022692"/>
    </source>
</evidence>
<evidence type="ECO:0000256" key="3">
    <source>
        <dbReference type="ARBA" id="ARBA00023136"/>
    </source>
</evidence>
<keyword evidence="3 4" id="KW-0472">Membrane</keyword>
<feature type="domain" description="HIG1" evidence="5">
    <location>
        <begin position="1"/>
        <end position="69"/>
    </location>
</feature>
<keyword evidence="2 4" id="KW-1133">Transmembrane helix</keyword>
<keyword evidence="1 4" id="KW-0812">Transmembrane</keyword>
<feature type="transmembrane region" description="Helical" evidence="4">
    <location>
        <begin position="48"/>
        <end position="66"/>
    </location>
</feature>
<dbReference type="Proteomes" id="UP000321638">
    <property type="component" value="Unassembled WGS sequence"/>
</dbReference>
<evidence type="ECO:0000256" key="4">
    <source>
        <dbReference type="SAM" id="Phobius"/>
    </source>
</evidence>
<evidence type="ECO:0000259" key="5">
    <source>
        <dbReference type="PROSITE" id="PS51503"/>
    </source>
</evidence>
<gene>
    <name evidence="6" type="ORF">FHP25_30550</name>
</gene>
<protein>
    <submittedName>
        <fullName evidence="6">Twin transmembrane helix small protein</fullName>
    </submittedName>
</protein>
<organism evidence="6 7">
    <name type="scientific">Vineibacter terrae</name>
    <dbReference type="NCBI Taxonomy" id="2586908"/>
    <lineage>
        <taxon>Bacteria</taxon>
        <taxon>Pseudomonadati</taxon>
        <taxon>Pseudomonadota</taxon>
        <taxon>Alphaproteobacteria</taxon>
        <taxon>Hyphomicrobiales</taxon>
        <taxon>Vineibacter</taxon>
    </lineage>
</organism>
<name>A0A5C8PCT0_9HYPH</name>
<accession>A0A5C8PCT0</accession>
<evidence type="ECO:0000313" key="7">
    <source>
        <dbReference type="Proteomes" id="UP000321638"/>
    </source>
</evidence>
<keyword evidence="7" id="KW-1185">Reference proteome</keyword>
<dbReference type="Pfam" id="PF04588">
    <property type="entry name" value="HIG_1_N"/>
    <property type="match status" value="1"/>
</dbReference>
<dbReference type="EMBL" id="VDUZ01000045">
    <property type="protein sequence ID" value="TXL71306.1"/>
    <property type="molecule type" value="Genomic_DNA"/>
</dbReference>
<dbReference type="OrthoDB" id="7284889at2"/>
<sequence>MAKALSYIVLIFAGLCMLGALGSIFIGMMRAGQGGVEGARRSNRMMWWRVRLQLAAIVLIIIWYFLKNA</sequence>
<comment type="caution">
    <text evidence="6">The sequence shown here is derived from an EMBL/GenBank/DDBJ whole genome shotgun (WGS) entry which is preliminary data.</text>
</comment>